<dbReference type="InterPro" id="IPR052562">
    <property type="entry name" value="Ketohexokinase-related"/>
</dbReference>
<keyword evidence="2" id="KW-1133">Transmembrane helix</keyword>
<keyword evidence="2" id="KW-0812">Transmembrane</keyword>
<dbReference type="PROSITE" id="PS00584">
    <property type="entry name" value="PFKB_KINASES_2"/>
    <property type="match status" value="1"/>
</dbReference>
<dbReference type="EMBL" id="AL513467">
    <property type="protein sequence ID" value="CAD11417.1"/>
    <property type="molecule type" value="Genomic_DNA"/>
</dbReference>
<feature type="region of interest" description="Disordered" evidence="1">
    <location>
        <begin position="115"/>
        <end position="140"/>
    </location>
</feature>
<gene>
    <name evidence="3" type="primary">17E5.010</name>
</gene>
<dbReference type="SUPFAM" id="SSF53613">
    <property type="entry name" value="Ribokinase-like"/>
    <property type="match status" value="1"/>
</dbReference>
<organism evidence="3">
    <name type="scientific">Neurospora crassa</name>
    <dbReference type="NCBI Taxonomy" id="5141"/>
    <lineage>
        <taxon>Eukaryota</taxon>
        <taxon>Fungi</taxon>
        <taxon>Dikarya</taxon>
        <taxon>Ascomycota</taxon>
        <taxon>Pezizomycotina</taxon>
        <taxon>Sordariomycetes</taxon>
        <taxon>Sordariomycetidae</taxon>
        <taxon>Sordariales</taxon>
        <taxon>Sordariaceae</taxon>
        <taxon>Neurospora</taxon>
    </lineage>
</organism>
<reference evidence="3" key="2">
    <citation type="submission" date="2001-11" db="EMBL/GenBank/DDBJ databases">
        <authorList>
            <person name="German Neurospora genome project"/>
        </authorList>
    </citation>
    <scope>NUCLEOTIDE SEQUENCE</scope>
</reference>
<dbReference type="GO" id="GO:0016301">
    <property type="term" value="F:kinase activity"/>
    <property type="evidence" value="ECO:0007669"/>
    <property type="project" value="InterPro"/>
</dbReference>
<dbReference type="PANTHER" id="PTHR42774">
    <property type="entry name" value="PHOSPHOTRANSFERASE SYSTEM TRANSPORT PROTEIN"/>
    <property type="match status" value="1"/>
</dbReference>
<evidence type="ECO:0000313" key="3">
    <source>
        <dbReference type="EMBL" id="CAD11417.1"/>
    </source>
</evidence>
<dbReference type="Gene3D" id="3.40.1190.20">
    <property type="match status" value="1"/>
</dbReference>
<accession>Q96UD6</accession>
<evidence type="ECO:0000256" key="2">
    <source>
        <dbReference type="SAM" id="Phobius"/>
    </source>
</evidence>
<name>Q96UD6_NEUCS</name>
<protein>
    <submittedName>
        <fullName evidence="3">Uncharacterized protein 17E5.010</fullName>
    </submittedName>
</protein>
<dbReference type="VEuPathDB" id="FungiDB:NCU03742"/>
<proteinExistence type="predicted"/>
<sequence length="485" mass="52037">MKHLILVGACYLDTILTFHYLYFASIAAGLLLLVRAVAVIGMTRIGIWMLYSFSSVLTLEIIPRLACSVPQFPDEDSKLRATALQVRRGGNCPNTAEVLQQLLLSGGGLGFSSTQNQPDSAAGVVAVTPPPSQEQQQQQQQQLKLHLVSILPDVGSPAIRKILSSFATPPAPQPSPSYDSESLFESVTSAASATATSVDFSHCLYRKGHDEAASSYIIRSGATGSRTIVNYNDLPEMTTDEFMKIADGFVSLQHDHNVDASSRGFIGEDCWWHFEVLPGSTISVEVEKPGREGLAELAAESDVVFYSKSWAESRGYTNPEACLRGELPNCKKASLMLCTWGCQGAGALFPSPAGTGGGNNEQTAEVAEPDYLHCSTAEVFETQIITVVDIRGSQKANDINTANKVNPSPDHSTIGAGDTFIAGIMYGLLMASPSATATATATATKDRSWIQSTSQKEKKKLLAFAVRLATQKVQMEGFNGIVKGW</sequence>
<keyword evidence="2" id="KW-0472">Membrane</keyword>
<dbReference type="PANTHER" id="PTHR42774:SF3">
    <property type="entry name" value="KETOHEXOKINASE"/>
    <property type="match status" value="1"/>
</dbReference>
<dbReference type="InterPro" id="IPR002173">
    <property type="entry name" value="Carboh/pur_kinase_PfkB_CS"/>
</dbReference>
<reference evidence="3" key="1">
    <citation type="submission" date="2001-02" db="EMBL/GenBank/DDBJ databases">
        <authorList>
            <person name="Schulte U."/>
            <person name="Aign V."/>
            <person name="Hoheisel J."/>
            <person name="Brandt P."/>
            <person name="Fartmann B."/>
            <person name="Holland R."/>
            <person name="Nyakatura G."/>
            <person name="Mewes H.W."/>
            <person name="Mannhaupt G."/>
        </authorList>
    </citation>
    <scope>NUCLEOTIDE SEQUENCE</scope>
</reference>
<dbReference type="AlphaFoldDB" id="Q96UD6"/>
<dbReference type="InterPro" id="IPR029056">
    <property type="entry name" value="Ribokinase-like"/>
</dbReference>
<evidence type="ECO:0000256" key="1">
    <source>
        <dbReference type="SAM" id="MobiDB-lite"/>
    </source>
</evidence>
<feature type="transmembrane region" description="Helical" evidence="2">
    <location>
        <begin position="20"/>
        <end position="38"/>
    </location>
</feature>